<feature type="domain" description="Roc" evidence="14">
    <location>
        <begin position="485"/>
        <end position="685"/>
    </location>
</feature>
<dbReference type="SUPFAM" id="SSF52540">
    <property type="entry name" value="P-loop containing nucleoside triphosphate hydrolases"/>
    <property type="match status" value="1"/>
</dbReference>
<comment type="cofactor">
    <cofactor evidence="1">
        <name>Mg(2+)</name>
        <dbReference type="ChEBI" id="CHEBI:18420"/>
    </cofactor>
</comment>
<evidence type="ECO:0000313" key="16">
    <source>
        <dbReference type="Proteomes" id="UP001208570"/>
    </source>
</evidence>
<dbReference type="EMBL" id="JAODUP010000563">
    <property type="protein sequence ID" value="KAK2147215.1"/>
    <property type="molecule type" value="Genomic_DNA"/>
</dbReference>
<evidence type="ECO:0000256" key="1">
    <source>
        <dbReference type="ARBA" id="ARBA00001946"/>
    </source>
</evidence>
<keyword evidence="5" id="KW-0677">Repeat</keyword>
<feature type="repeat" description="ANK" evidence="12">
    <location>
        <begin position="139"/>
        <end position="171"/>
    </location>
</feature>
<dbReference type="Proteomes" id="UP001208570">
    <property type="component" value="Unassembled WGS sequence"/>
</dbReference>
<dbReference type="InterPro" id="IPR003591">
    <property type="entry name" value="Leu-rich_rpt_typical-subtyp"/>
</dbReference>
<dbReference type="SMART" id="SM00364">
    <property type="entry name" value="LRR_BAC"/>
    <property type="match status" value="4"/>
</dbReference>
<evidence type="ECO:0000313" key="15">
    <source>
        <dbReference type="EMBL" id="KAK2147215.1"/>
    </source>
</evidence>
<feature type="compositionally biased region" description="Polar residues" evidence="13">
    <location>
        <begin position="60"/>
        <end position="72"/>
    </location>
</feature>
<dbReference type="Gene3D" id="1.25.40.20">
    <property type="entry name" value="Ankyrin repeat-containing domain"/>
    <property type="match status" value="1"/>
</dbReference>
<keyword evidence="6" id="KW-0547">Nucleotide-binding</keyword>
<dbReference type="InterPro" id="IPR032171">
    <property type="entry name" value="COR-A"/>
</dbReference>
<dbReference type="SMART" id="SM00248">
    <property type="entry name" value="ANK"/>
    <property type="match status" value="2"/>
</dbReference>
<comment type="catalytic activity">
    <reaction evidence="11">
        <text>L-seryl-[protein] + ATP = O-phospho-L-seryl-[protein] + ADP + H(+)</text>
        <dbReference type="Rhea" id="RHEA:17989"/>
        <dbReference type="Rhea" id="RHEA-COMP:9863"/>
        <dbReference type="Rhea" id="RHEA-COMP:11604"/>
        <dbReference type="ChEBI" id="CHEBI:15378"/>
        <dbReference type="ChEBI" id="CHEBI:29999"/>
        <dbReference type="ChEBI" id="CHEBI:30616"/>
        <dbReference type="ChEBI" id="CHEBI:83421"/>
        <dbReference type="ChEBI" id="CHEBI:456216"/>
        <dbReference type="EC" id="2.7.11.1"/>
    </reaction>
</comment>
<keyword evidence="3" id="KW-0433">Leucine-rich repeat</keyword>
<dbReference type="Gene3D" id="3.30.70.1390">
    <property type="entry name" value="ROC domain from the Parkinson's disease-associated leucine-rich repeat kinase 2"/>
    <property type="match status" value="1"/>
</dbReference>
<dbReference type="Gene3D" id="1.10.10.10">
    <property type="entry name" value="Winged helix-like DNA-binding domain superfamily/Winged helix DNA-binding domain"/>
    <property type="match status" value="1"/>
</dbReference>
<dbReference type="SMART" id="SM00369">
    <property type="entry name" value="LRR_TYP"/>
    <property type="match status" value="3"/>
</dbReference>
<dbReference type="Pfam" id="PF25497">
    <property type="entry name" value="COR-B"/>
    <property type="match status" value="1"/>
</dbReference>
<evidence type="ECO:0000256" key="2">
    <source>
        <dbReference type="ARBA" id="ARBA00012513"/>
    </source>
</evidence>
<evidence type="ECO:0000256" key="3">
    <source>
        <dbReference type="ARBA" id="ARBA00022614"/>
    </source>
</evidence>
<dbReference type="Gene3D" id="3.80.10.10">
    <property type="entry name" value="Ribonuclease Inhibitor"/>
    <property type="match status" value="1"/>
</dbReference>
<keyword evidence="9" id="KW-0342">GTP-binding</keyword>
<evidence type="ECO:0000259" key="14">
    <source>
        <dbReference type="PROSITE" id="PS51424"/>
    </source>
</evidence>
<dbReference type="GO" id="GO:0016301">
    <property type="term" value="F:kinase activity"/>
    <property type="evidence" value="ECO:0007669"/>
    <property type="project" value="UniProtKB-KW"/>
</dbReference>
<dbReference type="PANTHER" id="PTHR47679:SF2">
    <property type="entry name" value="C-TERMINAL OF ROC (COR) DOMAIN-CONTAINING PROTEIN"/>
    <property type="match status" value="1"/>
</dbReference>
<gene>
    <name evidence="15" type="ORF">LSH36_563g01000</name>
</gene>
<evidence type="ECO:0000256" key="8">
    <source>
        <dbReference type="ARBA" id="ARBA00022840"/>
    </source>
</evidence>
<dbReference type="GO" id="GO:0009966">
    <property type="term" value="P:regulation of signal transduction"/>
    <property type="evidence" value="ECO:0007669"/>
    <property type="project" value="UniProtKB-ARBA"/>
</dbReference>
<dbReference type="SUPFAM" id="SSF48403">
    <property type="entry name" value="Ankyrin repeat"/>
    <property type="match status" value="1"/>
</dbReference>
<dbReference type="SUPFAM" id="SSF52058">
    <property type="entry name" value="L domain-like"/>
    <property type="match status" value="1"/>
</dbReference>
<evidence type="ECO:0000256" key="11">
    <source>
        <dbReference type="ARBA" id="ARBA00048679"/>
    </source>
</evidence>
<name>A0AAD9J7Q3_9ANNE</name>
<comment type="catalytic activity">
    <reaction evidence="10">
        <text>L-threonyl-[protein] + ATP = O-phospho-L-threonyl-[protein] + ADP + H(+)</text>
        <dbReference type="Rhea" id="RHEA:46608"/>
        <dbReference type="Rhea" id="RHEA-COMP:11060"/>
        <dbReference type="Rhea" id="RHEA-COMP:11605"/>
        <dbReference type="ChEBI" id="CHEBI:15378"/>
        <dbReference type="ChEBI" id="CHEBI:30013"/>
        <dbReference type="ChEBI" id="CHEBI:30616"/>
        <dbReference type="ChEBI" id="CHEBI:61977"/>
        <dbReference type="ChEBI" id="CHEBI:456216"/>
        <dbReference type="EC" id="2.7.11.1"/>
    </reaction>
</comment>
<evidence type="ECO:0000256" key="4">
    <source>
        <dbReference type="ARBA" id="ARBA00022679"/>
    </source>
</evidence>
<dbReference type="InterPro" id="IPR032675">
    <property type="entry name" value="LRR_dom_sf"/>
</dbReference>
<keyword evidence="4" id="KW-0808">Transferase</keyword>
<feature type="compositionally biased region" description="Basic and acidic residues" evidence="13">
    <location>
        <begin position="7"/>
        <end position="18"/>
    </location>
</feature>
<dbReference type="PROSITE" id="PS50088">
    <property type="entry name" value="ANK_REPEAT"/>
    <property type="match status" value="1"/>
</dbReference>
<accession>A0AAD9J7Q3</accession>
<evidence type="ECO:0000256" key="9">
    <source>
        <dbReference type="ARBA" id="ARBA00023134"/>
    </source>
</evidence>
<dbReference type="Pfam" id="PF16095">
    <property type="entry name" value="COR-A"/>
    <property type="match status" value="1"/>
</dbReference>
<proteinExistence type="predicted"/>
<dbReference type="Pfam" id="PF08477">
    <property type="entry name" value="Roc"/>
    <property type="match status" value="1"/>
</dbReference>
<evidence type="ECO:0000256" key="13">
    <source>
        <dbReference type="SAM" id="MobiDB-lite"/>
    </source>
</evidence>
<feature type="region of interest" description="Disordered" evidence="13">
    <location>
        <begin position="1"/>
        <end position="100"/>
    </location>
</feature>
<evidence type="ECO:0000256" key="7">
    <source>
        <dbReference type="ARBA" id="ARBA00022777"/>
    </source>
</evidence>
<dbReference type="InterPro" id="IPR002110">
    <property type="entry name" value="Ankyrin_rpt"/>
</dbReference>
<evidence type="ECO:0000256" key="6">
    <source>
        <dbReference type="ARBA" id="ARBA00022741"/>
    </source>
</evidence>
<dbReference type="Pfam" id="PF12796">
    <property type="entry name" value="Ank_2"/>
    <property type="match status" value="1"/>
</dbReference>
<protein>
    <recommendedName>
        <fullName evidence="2">non-specific serine/threonine protein kinase</fullName>
        <ecNumber evidence="2">2.7.11.1</ecNumber>
    </recommendedName>
</protein>
<dbReference type="GO" id="GO:0005524">
    <property type="term" value="F:ATP binding"/>
    <property type="evidence" value="ECO:0007669"/>
    <property type="project" value="UniProtKB-KW"/>
</dbReference>
<keyword evidence="12" id="KW-0040">ANK repeat</keyword>
<keyword evidence="8" id="KW-0067">ATP-binding</keyword>
<keyword evidence="7" id="KW-0418">Kinase</keyword>
<evidence type="ECO:0000256" key="10">
    <source>
        <dbReference type="ARBA" id="ARBA00047899"/>
    </source>
</evidence>
<dbReference type="PROSITE" id="PS50297">
    <property type="entry name" value="ANK_REP_REGION"/>
    <property type="match status" value="1"/>
</dbReference>
<dbReference type="InterPro" id="IPR027417">
    <property type="entry name" value="P-loop_NTPase"/>
</dbReference>
<dbReference type="InterPro" id="IPR036388">
    <property type="entry name" value="WH-like_DNA-bd_sf"/>
</dbReference>
<sequence length="1304" mass="147136">MFRKLSSKKDKARKRESEGAAVPYKDTEESGKVPPHYGGTPSGVRRNNNGVVDGLASGVTRAQRSGNSVPQTTHDRPSSRVTDSGSHSSQQRTTATSREEDVINDKVAKLCQAAEKADMKMIRKLVKVEHVDLNSTNQDGNTPLHRAAAAGRKDTIKYLLLNGADIEAKNKASENALYVAMDYNNTRSIAVLLDYMHSVDKRPREPFILLRARRVKKTSYIPQFVSKANELKPFRNHGVDLLNMLIAHGQSAEDMSIFLYSVLDVPVQHTFFMNFTGEFNMRNFQHFQSKAKSESLTVLNTPIRVMDASRYEQIRCLNIVSCDMAKLVFDELPNLELLNVCYNRLEALPQEIGKCKKLKTLSCAHNFLKRLPSQLGDLGNSLLALDCSYNLLKRLPSKLVYCTKLKSLECNHNGIIELPHDIGLLAELEELHVENNKLSQLPLSVAQLAHLRSISFHSNPLLNIPTDFPEHVSNVQDYLRSLQDDPVPNKTAKLVLVGQEGVGKTTLLRALKKTFWLFHTAPNTPKTDGIDIKDIALGDITLRCFDCGGDVDFNETHNFFITHGALYLSCFNLAEYCISTVERNSFLLGRLQLWLQYIFSKVPSAQVIIIGTHADHPSLTRTIFEEIWTQLRRLLVKARIHHQQYFRSNERLSDCMLCQSDSKCLRTPDGASTYVNMAFEETASVEEENTFSTISESVVAFPHIVGYYEVSSVKPMGKIDPKKLTGNASIEHLKEAIKEIVGRLIQISPSIPRNWANVQKSLQNHTQHNPEHAVASLDEVRRISQSHGINEHNQLLNMLQFLKAQGSVLYFPQIDSLQDTVILDPEWLAKIFSSVVSFRDTGFDIEGVISQEKLEKIWREKQIDATLGNKVLSLLHHFGVCIPVDDGKRELFPCKLPIGDPDEAVWPSAPQHGEKQVTYRITFPTIIPPPFFNRLLIAVHQARRNIGDHCKPAFYSNKIMNWLALDRSGCSDCGQKEQNGLDSIQSLHKVLFEMVPYARVIQITTRGAHPCCLLQKINGLLDKVSEQFEGLGKITIENIVCPGCYMQGSNNVEKYSIKHLRNEIGKREKLICSNAHIHPDAKSILCGSISNSCLPLATIRPKLARQKFDYSSCPRLFIMLPVNKDGITFDNDFKLYTSSLMFDGYAVHLLCEFPDGYHVTRSPGYRLKDPKDFMKKCGAHVIDVFRLLESIAGSSVSPQYRQQTNAVTNIIANLIKEYMQKFPECKVKQREALNTVNLNPAITCDELRHHLHITVRPYNFGPLKRLKYGENILWLCNEHYRQMRIITLGTCANPNVQAESESSA</sequence>
<dbReference type="InterPro" id="IPR036770">
    <property type="entry name" value="Ankyrin_rpt-contain_sf"/>
</dbReference>
<dbReference type="EC" id="2.7.11.1" evidence="2"/>
<dbReference type="PROSITE" id="PS51424">
    <property type="entry name" value="ROC"/>
    <property type="match status" value="1"/>
</dbReference>
<dbReference type="Gene3D" id="3.40.50.300">
    <property type="entry name" value="P-loop containing nucleotide triphosphate hydrolases"/>
    <property type="match status" value="1"/>
</dbReference>
<dbReference type="InterPro" id="IPR057263">
    <property type="entry name" value="COR-B"/>
</dbReference>
<dbReference type="PANTHER" id="PTHR47679">
    <property type="entry name" value="PROTEIN TORNADO 1"/>
    <property type="match status" value="1"/>
</dbReference>
<reference evidence="15" key="1">
    <citation type="journal article" date="2023" name="Mol. Biol. Evol.">
        <title>Third-Generation Sequencing Reveals the Adaptive Role of the Epigenome in Three Deep-Sea Polychaetes.</title>
        <authorList>
            <person name="Perez M."/>
            <person name="Aroh O."/>
            <person name="Sun Y."/>
            <person name="Lan Y."/>
            <person name="Juniper S.K."/>
            <person name="Young C.R."/>
            <person name="Angers B."/>
            <person name="Qian P.Y."/>
        </authorList>
    </citation>
    <scope>NUCLEOTIDE SEQUENCE</scope>
    <source>
        <strain evidence="15">P08H-3</strain>
    </source>
</reference>
<evidence type="ECO:0000256" key="12">
    <source>
        <dbReference type="PROSITE-ProRule" id="PRU00023"/>
    </source>
</evidence>
<dbReference type="InterPro" id="IPR020859">
    <property type="entry name" value="ROC"/>
</dbReference>
<keyword evidence="16" id="KW-1185">Reference proteome</keyword>
<evidence type="ECO:0000256" key="5">
    <source>
        <dbReference type="ARBA" id="ARBA00022737"/>
    </source>
</evidence>
<comment type="caution">
    <text evidence="15">The sequence shown here is derived from an EMBL/GenBank/DDBJ whole genome shotgun (WGS) entry which is preliminary data.</text>
</comment>
<organism evidence="15 16">
    <name type="scientific">Paralvinella palmiformis</name>
    <dbReference type="NCBI Taxonomy" id="53620"/>
    <lineage>
        <taxon>Eukaryota</taxon>
        <taxon>Metazoa</taxon>
        <taxon>Spiralia</taxon>
        <taxon>Lophotrochozoa</taxon>
        <taxon>Annelida</taxon>
        <taxon>Polychaeta</taxon>
        <taxon>Sedentaria</taxon>
        <taxon>Canalipalpata</taxon>
        <taxon>Terebellida</taxon>
        <taxon>Terebelliformia</taxon>
        <taxon>Alvinellidae</taxon>
        <taxon>Paralvinella</taxon>
    </lineage>
</organism>
<feature type="compositionally biased region" description="Polar residues" evidence="13">
    <location>
        <begin position="79"/>
        <end position="96"/>
    </location>
</feature>